<organism evidence="2 3">
    <name type="scientific">Austropuccinia psidii MF-1</name>
    <dbReference type="NCBI Taxonomy" id="1389203"/>
    <lineage>
        <taxon>Eukaryota</taxon>
        <taxon>Fungi</taxon>
        <taxon>Dikarya</taxon>
        <taxon>Basidiomycota</taxon>
        <taxon>Pucciniomycotina</taxon>
        <taxon>Pucciniomycetes</taxon>
        <taxon>Pucciniales</taxon>
        <taxon>Sphaerophragmiaceae</taxon>
        <taxon>Austropuccinia</taxon>
    </lineage>
</organism>
<keyword evidence="3" id="KW-1185">Reference proteome</keyword>
<accession>A0A9Q3F0E5</accession>
<dbReference type="EMBL" id="AVOT02034337">
    <property type="protein sequence ID" value="MBW0528410.1"/>
    <property type="molecule type" value="Genomic_DNA"/>
</dbReference>
<dbReference type="AlphaFoldDB" id="A0A9Q3F0E5"/>
<protein>
    <recommendedName>
        <fullName evidence="1">Tf2-1-like SH3-like domain-containing protein</fullName>
    </recommendedName>
</protein>
<proteinExistence type="predicted"/>
<evidence type="ECO:0000259" key="1">
    <source>
        <dbReference type="Pfam" id="PF24626"/>
    </source>
</evidence>
<dbReference type="Pfam" id="PF24626">
    <property type="entry name" value="SH3_Tf2-1"/>
    <property type="match status" value="1"/>
</dbReference>
<dbReference type="InterPro" id="IPR056924">
    <property type="entry name" value="SH3_Tf2-1"/>
</dbReference>
<feature type="domain" description="Tf2-1-like SH3-like" evidence="1">
    <location>
        <begin position="96"/>
        <end position="157"/>
    </location>
</feature>
<gene>
    <name evidence="2" type="ORF">O181_068125</name>
</gene>
<reference evidence="2" key="1">
    <citation type="submission" date="2021-03" db="EMBL/GenBank/DDBJ databases">
        <title>Draft genome sequence of rust myrtle Austropuccinia psidii MF-1, a brazilian biotype.</title>
        <authorList>
            <person name="Quecine M.C."/>
            <person name="Pachon D.M.R."/>
            <person name="Bonatelli M.L."/>
            <person name="Correr F.H."/>
            <person name="Franceschini L.M."/>
            <person name="Leite T.F."/>
            <person name="Margarido G.R.A."/>
            <person name="Almeida C.A."/>
            <person name="Ferrarezi J.A."/>
            <person name="Labate C.A."/>
        </authorList>
    </citation>
    <scope>NUCLEOTIDE SEQUENCE</scope>
    <source>
        <strain evidence="2">MF-1</strain>
    </source>
</reference>
<comment type="caution">
    <text evidence="2">The sequence shown here is derived from an EMBL/GenBank/DDBJ whole genome shotgun (WGS) entry which is preliminary data.</text>
</comment>
<name>A0A9Q3F0E5_9BASI</name>
<sequence>MAIFVPAYGTITALYLVQIFIRHVFSKHGLLESITEREGKSDSRTVPLYLYSHAGKLSRKLQSVKQVVKEELESAIRRFKKYVDGNRTITPDFKPGDKVSLASKNIKTTIPTKKHSERLLGPFEVLKKIASHAYHLKLPLQWKAAFRVFHVSVLEQVKKSSIQNQNQFPPPPVLVEEQE</sequence>
<evidence type="ECO:0000313" key="3">
    <source>
        <dbReference type="Proteomes" id="UP000765509"/>
    </source>
</evidence>
<dbReference type="Proteomes" id="UP000765509">
    <property type="component" value="Unassembled WGS sequence"/>
</dbReference>
<dbReference type="OrthoDB" id="3004959at2759"/>
<evidence type="ECO:0000313" key="2">
    <source>
        <dbReference type="EMBL" id="MBW0528410.1"/>
    </source>
</evidence>